<dbReference type="EMBL" id="JBHLTM010000016">
    <property type="protein sequence ID" value="MFC0683675.1"/>
    <property type="molecule type" value="Genomic_DNA"/>
</dbReference>
<sequence length="43" mass="4671">MAAVLAIVVVVGSWAWVNGGHREVRDIVETVKVPDQTSEKVPQ</sequence>
<dbReference type="Proteomes" id="UP001589858">
    <property type="component" value="Unassembled WGS sequence"/>
</dbReference>
<evidence type="ECO:0000313" key="1">
    <source>
        <dbReference type="EMBL" id="MFC0683675.1"/>
    </source>
</evidence>
<protein>
    <submittedName>
        <fullName evidence="1">Uncharacterized protein</fullName>
    </submittedName>
</protein>
<dbReference type="RefSeq" id="WP_267220063.1">
    <property type="nucleotide sequence ID" value="NZ_JAPCWC010000006.1"/>
</dbReference>
<keyword evidence="2" id="KW-1185">Reference proteome</keyword>
<comment type="caution">
    <text evidence="1">The sequence shown here is derived from an EMBL/GenBank/DDBJ whole genome shotgun (WGS) entry which is preliminary data.</text>
</comment>
<name>A0ABV6S368_9SPHN</name>
<proteinExistence type="predicted"/>
<reference evidence="1 2" key="1">
    <citation type="submission" date="2024-09" db="EMBL/GenBank/DDBJ databases">
        <authorList>
            <person name="Sun Q."/>
            <person name="Mori K."/>
        </authorList>
    </citation>
    <scope>NUCLEOTIDE SEQUENCE [LARGE SCALE GENOMIC DNA]</scope>
    <source>
        <strain evidence="1 2">CICC 11035S</strain>
    </source>
</reference>
<gene>
    <name evidence="1" type="ORF">ACFFF8_03600</name>
</gene>
<organism evidence="1 2">
    <name type="scientific">Novosphingobium clariflavum</name>
    <dbReference type="NCBI Taxonomy" id="2029884"/>
    <lineage>
        <taxon>Bacteria</taxon>
        <taxon>Pseudomonadati</taxon>
        <taxon>Pseudomonadota</taxon>
        <taxon>Alphaproteobacteria</taxon>
        <taxon>Sphingomonadales</taxon>
        <taxon>Sphingomonadaceae</taxon>
        <taxon>Novosphingobium</taxon>
    </lineage>
</organism>
<accession>A0ABV6S368</accession>
<evidence type="ECO:0000313" key="2">
    <source>
        <dbReference type="Proteomes" id="UP001589858"/>
    </source>
</evidence>